<name>A0A927MT24_9ACTN</name>
<dbReference type="Pfam" id="PF03704">
    <property type="entry name" value="BTAD"/>
    <property type="match status" value="1"/>
</dbReference>
<dbReference type="GO" id="GO:0003677">
    <property type="term" value="F:DNA binding"/>
    <property type="evidence" value="ECO:0007669"/>
    <property type="project" value="UniProtKB-UniRule"/>
</dbReference>
<dbReference type="SUPFAM" id="SSF48452">
    <property type="entry name" value="TPR-like"/>
    <property type="match status" value="2"/>
</dbReference>
<dbReference type="InterPro" id="IPR016032">
    <property type="entry name" value="Sig_transdc_resp-reg_C-effctor"/>
</dbReference>
<dbReference type="Gene3D" id="1.10.10.10">
    <property type="entry name" value="Winged helix-like DNA-binding domain superfamily/Winged helix DNA-binding domain"/>
    <property type="match status" value="1"/>
</dbReference>
<dbReference type="FunFam" id="1.25.40.10:FF:000222">
    <property type="entry name" value="SARP family transcriptional regulator"/>
    <property type="match status" value="1"/>
</dbReference>
<evidence type="ECO:0000256" key="5">
    <source>
        <dbReference type="PROSITE-ProRule" id="PRU01091"/>
    </source>
</evidence>
<dbReference type="PRINTS" id="PR00364">
    <property type="entry name" value="DISEASERSIST"/>
</dbReference>
<dbReference type="SUPFAM" id="SSF46894">
    <property type="entry name" value="C-terminal effector domain of the bipartite response regulators"/>
    <property type="match status" value="1"/>
</dbReference>
<feature type="compositionally biased region" description="Low complexity" evidence="6">
    <location>
        <begin position="463"/>
        <end position="484"/>
    </location>
</feature>
<evidence type="ECO:0000313" key="9">
    <source>
        <dbReference type="Proteomes" id="UP000638648"/>
    </source>
</evidence>
<dbReference type="PANTHER" id="PTHR47691">
    <property type="entry name" value="REGULATOR-RELATED"/>
    <property type="match status" value="1"/>
</dbReference>
<keyword evidence="4" id="KW-0804">Transcription</keyword>
<comment type="caution">
    <text evidence="8">The sequence shown here is derived from an EMBL/GenBank/DDBJ whole genome shotgun (WGS) entry which is preliminary data.</text>
</comment>
<evidence type="ECO:0000256" key="4">
    <source>
        <dbReference type="ARBA" id="ARBA00023163"/>
    </source>
</evidence>
<dbReference type="Pfam" id="PF13191">
    <property type="entry name" value="AAA_16"/>
    <property type="match status" value="1"/>
</dbReference>
<dbReference type="PANTHER" id="PTHR47691:SF3">
    <property type="entry name" value="HTH-TYPE TRANSCRIPTIONAL REGULATOR RV0890C-RELATED"/>
    <property type="match status" value="1"/>
</dbReference>
<comment type="similarity">
    <text evidence="1">Belongs to the AfsR/DnrI/RedD regulatory family.</text>
</comment>
<dbReference type="InterPro" id="IPR036388">
    <property type="entry name" value="WH-like_DNA-bd_sf"/>
</dbReference>
<keyword evidence="3 5" id="KW-0238">DNA-binding</keyword>
<feature type="region of interest" description="Disordered" evidence="6">
    <location>
        <begin position="1124"/>
        <end position="1149"/>
    </location>
</feature>
<reference evidence="8" key="1">
    <citation type="submission" date="2020-10" db="EMBL/GenBank/DDBJ databases">
        <title>Sequencing the genomes of 1000 actinobacteria strains.</title>
        <authorList>
            <person name="Klenk H.-P."/>
        </authorList>
    </citation>
    <scope>NUCLEOTIDE SEQUENCE</scope>
    <source>
        <strain evidence="8">DSM 45354</strain>
    </source>
</reference>
<dbReference type="AlphaFoldDB" id="A0A927MT24"/>
<sequence>MQIAVLGPLEVRDDHGRPVEVNGARLRALVVRLAIEPGRLVSAEALIDALWGATPPSGALNALQSLVSRLRRILPPESPGAAVVESRVGGYRLAVASEQVDAHRFERLATQGHQALEAGDHARATAVLHDAERLWRGPVLADALDAPYAEATAARLTGLRCAASEDRIDAELALGRHGAVLPELERIAAEHPLRERLQGQLMRALYAGGRQADALAVYERVRHALAEDLGVDPSTELADLHLALLRQDPSLTPPAPPVGPEPGTGGAAPAPKPGTRGTVRAQFTSFVGREMELDRVAKLLDESRLVMVVGPGGAGKTRLATELVSRHYAVPDAALAKPDGALDGLWFAELAPVTDSGDVAQAVLSAAGVRETALLERTPISAQAAGRDAVTLLVDALAHRRALLVLDNCEHVVAAAARLADSLLAACPGLRILGTSREPLSLPGEVIYTIPPLRWPDDPSDQTAASATTSATTSMTAPATTSVATPMPSEAEALDYPAVRLFVDRAAAALPDFALTSDNVDFVVEICRRLDGMPLAIELAAAKVRSLSVAQLAARLDDRFRLLTGRNRTALPRHQTLRAVIEWSWDLLTEPERILARRISVFPGGITLHAAERACSGAGLDPDDVLDVLAALVDKSLLDVVMPVNDDGSTDPRYRMLETVRAFGAERLAEAGETDAFQAAQARYFTALVEEAEPHLRTADQLHWMARLRADHDNLVAALRWAIANGDSDLAVRLCASMLWFWFLDGNRTESFQFVSEVVALPGDAPDIARVELLAFYSAVSFLTGRADAGRRAIEEALALLARVEQLDAHPLLALLSPMVMFFRDNDPRAVEETTKVLDHPDPWTRAAALMARAQLHENAGRAEESKRDVLAARDAFAAVGERWGLAAAYRYLGGVWSREGNHAGAIEANERALVLAGEIGETDDTAEVVAAIGISRVRSGDLAGGRADLERAVAMAPTEGDVDPDPGVMARLGLAELAAQIGDLAEAHRLLDEADALIDSVPVGLPHRRALVGTHRVWLAILEGDVSAARKALAVGLDQGVASKDMPVLASAVQAHAALAHLEGDPEQVAFLFGVADQLMGLPDRSDPRVVRLREQARALLAAPVYDESYQRGLSISREDVLTLVRSPDPSDAEDAASGGGDQGSQGN</sequence>
<dbReference type="SMART" id="SM00862">
    <property type="entry name" value="Trans_reg_C"/>
    <property type="match status" value="1"/>
</dbReference>
<dbReference type="Pfam" id="PF00486">
    <property type="entry name" value="Trans_reg_C"/>
    <property type="match status" value="1"/>
</dbReference>
<feature type="compositionally biased region" description="Low complexity" evidence="6">
    <location>
        <begin position="267"/>
        <end position="277"/>
    </location>
</feature>
<organism evidence="8 9">
    <name type="scientific">Actinopolymorpha pittospori</name>
    <dbReference type="NCBI Taxonomy" id="648752"/>
    <lineage>
        <taxon>Bacteria</taxon>
        <taxon>Bacillati</taxon>
        <taxon>Actinomycetota</taxon>
        <taxon>Actinomycetes</taxon>
        <taxon>Propionibacteriales</taxon>
        <taxon>Actinopolymorphaceae</taxon>
        <taxon>Actinopolymorpha</taxon>
    </lineage>
</organism>
<dbReference type="PROSITE" id="PS51755">
    <property type="entry name" value="OMPR_PHOB"/>
    <property type="match status" value="1"/>
</dbReference>
<dbReference type="Proteomes" id="UP000638648">
    <property type="component" value="Unassembled WGS sequence"/>
</dbReference>
<dbReference type="SUPFAM" id="SSF52540">
    <property type="entry name" value="P-loop containing nucleoside triphosphate hydrolases"/>
    <property type="match status" value="1"/>
</dbReference>
<dbReference type="Gene3D" id="1.25.40.10">
    <property type="entry name" value="Tetratricopeptide repeat domain"/>
    <property type="match status" value="2"/>
</dbReference>
<dbReference type="InterPro" id="IPR041664">
    <property type="entry name" value="AAA_16"/>
</dbReference>
<evidence type="ECO:0000256" key="1">
    <source>
        <dbReference type="ARBA" id="ARBA00005820"/>
    </source>
</evidence>
<evidence type="ECO:0000259" key="7">
    <source>
        <dbReference type="PROSITE" id="PS51755"/>
    </source>
</evidence>
<dbReference type="RefSeq" id="WP_192750532.1">
    <property type="nucleotide sequence ID" value="NZ_BAABJL010000245.1"/>
</dbReference>
<dbReference type="InterPro" id="IPR058852">
    <property type="entry name" value="HTH_77"/>
</dbReference>
<evidence type="ECO:0000313" key="8">
    <source>
        <dbReference type="EMBL" id="MBE1606395.1"/>
    </source>
</evidence>
<feature type="compositionally biased region" description="Gly residues" evidence="6">
    <location>
        <begin position="1139"/>
        <end position="1149"/>
    </location>
</feature>
<protein>
    <submittedName>
        <fullName evidence="8">ATPase/DNA-binding SARP family transcriptional activator/putative nucleic acid-binding protein</fullName>
    </submittedName>
</protein>
<dbReference type="SMART" id="SM01043">
    <property type="entry name" value="BTAD"/>
    <property type="match status" value="1"/>
</dbReference>
<keyword evidence="2" id="KW-0805">Transcription regulation</keyword>
<dbReference type="Pfam" id="PF25872">
    <property type="entry name" value="HTH_77"/>
    <property type="match status" value="1"/>
</dbReference>
<dbReference type="InterPro" id="IPR011990">
    <property type="entry name" value="TPR-like_helical_dom_sf"/>
</dbReference>
<evidence type="ECO:0000256" key="6">
    <source>
        <dbReference type="SAM" id="MobiDB-lite"/>
    </source>
</evidence>
<feature type="DNA-binding region" description="OmpR/PhoB-type" evidence="5">
    <location>
        <begin position="1"/>
        <end position="95"/>
    </location>
</feature>
<feature type="compositionally biased region" description="Pro residues" evidence="6">
    <location>
        <begin position="251"/>
        <end position="260"/>
    </location>
</feature>
<dbReference type="InterPro" id="IPR027417">
    <property type="entry name" value="P-loop_NTPase"/>
</dbReference>
<accession>A0A927MT24</accession>
<dbReference type="GO" id="GO:0000160">
    <property type="term" value="P:phosphorelay signal transduction system"/>
    <property type="evidence" value="ECO:0007669"/>
    <property type="project" value="InterPro"/>
</dbReference>
<feature type="region of interest" description="Disordered" evidence="6">
    <location>
        <begin position="248"/>
        <end position="277"/>
    </location>
</feature>
<dbReference type="InterPro" id="IPR001867">
    <property type="entry name" value="OmpR/PhoB-type_DNA-bd"/>
</dbReference>
<dbReference type="CDD" id="cd15831">
    <property type="entry name" value="BTAD"/>
    <property type="match status" value="1"/>
</dbReference>
<evidence type="ECO:0000256" key="2">
    <source>
        <dbReference type="ARBA" id="ARBA00023015"/>
    </source>
</evidence>
<dbReference type="EMBL" id="JADBEM010000001">
    <property type="protein sequence ID" value="MBE1606395.1"/>
    <property type="molecule type" value="Genomic_DNA"/>
</dbReference>
<dbReference type="GO" id="GO:0006355">
    <property type="term" value="P:regulation of DNA-templated transcription"/>
    <property type="evidence" value="ECO:0007669"/>
    <property type="project" value="InterPro"/>
</dbReference>
<feature type="domain" description="OmpR/PhoB-type" evidence="7">
    <location>
        <begin position="1"/>
        <end position="95"/>
    </location>
</feature>
<keyword evidence="9" id="KW-1185">Reference proteome</keyword>
<feature type="region of interest" description="Disordered" evidence="6">
    <location>
        <begin position="457"/>
        <end position="484"/>
    </location>
</feature>
<gene>
    <name evidence="8" type="ORF">HEB94_003243</name>
</gene>
<dbReference type="Gene3D" id="3.40.50.300">
    <property type="entry name" value="P-loop containing nucleotide triphosphate hydrolases"/>
    <property type="match status" value="1"/>
</dbReference>
<evidence type="ECO:0000256" key="3">
    <source>
        <dbReference type="ARBA" id="ARBA00023125"/>
    </source>
</evidence>
<proteinExistence type="inferred from homology"/>
<dbReference type="InterPro" id="IPR005158">
    <property type="entry name" value="BTAD"/>
</dbReference>